<dbReference type="PANTHER" id="PTHR43663">
    <property type="entry name" value="CHROMATE TRANSPORT PROTEIN-RELATED"/>
    <property type="match status" value="1"/>
</dbReference>
<evidence type="ECO:0000256" key="3">
    <source>
        <dbReference type="ARBA" id="ARBA00022475"/>
    </source>
</evidence>
<keyword evidence="4 7" id="KW-0812">Transmembrane</keyword>
<feature type="transmembrane region" description="Helical" evidence="7">
    <location>
        <begin position="160"/>
        <end position="178"/>
    </location>
</feature>
<gene>
    <name evidence="8" type="ORF">AE618_05935</name>
</gene>
<evidence type="ECO:0000256" key="6">
    <source>
        <dbReference type="ARBA" id="ARBA00023136"/>
    </source>
</evidence>
<accession>A0A0N0MCA0</accession>
<dbReference type="OrthoDB" id="556585at2"/>
<feature type="transmembrane region" description="Helical" evidence="7">
    <location>
        <begin position="49"/>
        <end position="72"/>
    </location>
</feature>
<proteinExistence type="inferred from homology"/>
<keyword evidence="6 7" id="KW-0472">Membrane</keyword>
<dbReference type="Proteomes" id="UP000037822">
    <property type="component" value="Unassembled WGS sequence"/>
</dbReference>
<dbReference type="InterPro" id="IPR003370">
    <property type="entry name" value="Chromate_transpt"/>
</dbReference>
<dbReference type="RefSeq" id="WP_054208117.1">
    <property type="nucleotide sequence ID" value="NZ_LGSZ01000025.1"/>
</dbReference>
<evidence type="ECO:0000313" key="8">
    <source>
        <dbReference type="EMBL" id="KPH81931.1"/>
    </source>
</evidence>
<dbReference type="PATRIC" id="fig|1526658.3.peg.5580"/>
<keyword evidence="9" id="KW-1185">Reference proteome</keyword>
<comment type="caution">
    <text evidence="8">The sequence shown here is derived from an EMBL/GenBank/DDBJ whole genome shotgun (WGS) entry which is preliminary data.</text>
</comment>
<sequence>MERGVLGQIILLFGTLSLIAIGGANVLVPDFHRQAVGVMGWMNDATFARLFAIVQTAPGPNVMLASIIGWHVAGWPGLVAATVAILLPSSLIAFACSRGLARFSDRSAVKVMTVALVPIALGLMLASGLVATLAAAAGLLGFAITAATMLVTLRTSLNPLVSMLAGTLVYLTAWLLGFV</sequence>
<evidence type="ECO:0000256" key="4">
    <source>
        <dbReference type="ARBA" id="ARBA00022692"/>
    </source>
</evidence>
<feature type="transmembrane region" description="Helical" evidence="7">
    <location>
        <begin position="78"/>
        <end position="96"/>
    </location>
</feature>
<keyword evidence="5 7" id="KW-1133">Transmembrane helix</keyword>
<dbReference type="GO" id="GO:0005886">
    <property type="term" value="C:plasma membrane"/>
    <property type="evidence" value="ECO:0007669"/>
    <property type="project" value="UniProtKB-SubCell"/>
</dbReference>
<dbReference type="GO" id="GO:0015109">
    <property type="term" value="F:chromate transmembrane transporter activity"/>
    <property type="evidence" value="ECO:0007669"/>
    <property type="project" value="InterPro"/>
</dbReference>
<evidence type="ECO:0000256" key="2">
    <source>
        <dbReference type="ARBA" id="ARBA00005262"/>
    </source>
</evidence>
<evidence type="ECO:0000256" key="7">
    <source>
        <dbReference type="SAM" id="Phobius"/>
    </source>
</evidence>
<evidence type="ECO:0000256" key="5">
    <source>
        <dbReference type="ARBA" id="ARBA00022989"/>
    </source>
</evidence>
<dbReference type="EMBL" id="LGSZ01000025">
    <property type="protein sequence ID" value="KPH81931.1"/>
    <property type="molecule type" value="Genomic_DNA"/>
</dbReference>
<feature type="transmembrane region" description="Helical" evidence="7">
    <location>
        <begin position="108"/>
        <end position="127"/>
    </location>
</feature>
<reference evidence="8 9" key="1">
    <citation type="submission" date="2015-07" db="EMBL/GenBank/DDBJ databases">
        <title>Whole genome sequencing of Bosea vaviloviae isolated from cave pool.</title>
        <authorList>
            <person name="Tan N.E.H."/>
            <person name="Lee Y.P."/>
            <person name="Gan H.M."/>
            <person name="Barton H."/>
            <person name="Savka M.A."/>
        </authorList>
    </citation>
    <scope>NUCLEOTIDE SEQUENCE [LARGE SCALE GENOMIC DNA]</scope>
    <source>
        <strain evidence="8 9">SD260</strain>
    </source>
</reference>
<keyword evidence="3" id="KW-1003">Cell membrane</keyword>
<evidence type="ECO:0000256" key="1">
    <source>
        <dbReference type="ARBA" id="ARBA00004651"/>
    </source>
</evidence>
<dbReference type="AlphaFoldDB" id="A0A0N0MCA0"/>
<dbReference type="Pfam" id="PF02417">
    <property type="entry name" value="Chromate_transp"/>
    <property type="match status" value="1"/>
</dbReference>
<organism evidence="8 9">
    <name type="scientific">Bosea vaviloviae</name>
    <dbReference type="NCBI Taxonomy" id="1526658"/>
    <lineage>
        <taxon>Bacteria</taxon>
        <taxon>Pseudomonadati</taxon>
        <taxon>Pseudomonadota</taxon>
        <taxon>Alphaproteobacteria</taxon>
        <taxon>Hyphomicrobiales</taxon>
        <taxon>Boseaceae</taxon>
        <taxon>Bosea</taxon>
    </lineage>
</organism>
<feature type="transmembrane region" description="Helical" evidence="7">
    <location>
        <begin position="6"/>
        <end position="28"/>
    </location>
</feature>
<evidence type="ECO:0000313" key="9">
    <source>
        <dbReference type="Proteomes" id="UP000037822"/>
    </source>
</evidence>
<evidence type="ECO:0008006" key="10">
    <source>
        <dbReference type="Google" id="ProtNLM"/>
    </source>
</evidence>
<name>A0A0N0MCA0_9HYPH</name>
<comment type="similarity">
    <text evidence="2">Belongs to the chromate ion transporter (CHR) (TC 2.A.51) family.</text>
</comment>
<dbReference type="PANTHER" id="PTHR43663:SF1">
    <property type="entry name" value="CHROMATE TRANSPORTER"/>
    <property type="match status" value="1"/>
</dbReference>
<protein>
    <recommendedName>
        <fullName evidence="10">Chromate transporter</fullName>
    </recommendedName>
</protein>
<dbReference type="InterPro" id="IPR052518">
    <property type="entry name" value="CHR_Transporter"/>
</dbReference>
<comment type="subcellular location">
    <subcellularLocation>
        <location evidence="1">Cell membrane</location>
        <topology evidence="1">Multi-pass membrane protein</topology>
    </subcellularLocation>
</comment>